<dbReference type="HAMAP" id="MF_00505">
    <property type="entry name" value="HSP90"/>
    <property type="match status" value="1"/>
</dbReference>
<proteinExistence type="inferred from homology"/>
<dbReference type="InterPro" id="IPR037196">
    <property type="entry name" value="HSP90_C"/>
</dbReference>
<feature type="binding site" evidence="9">
    <location>
        <position position="39"/>
    </location>
    <ligand>
        <name>ATP</name>
        <dbReference type="ChEBI" id="CHEBI:30616"/>
    </ligand>
</feature>
<dbReference type="CDD" id="cd16927">
    <property type="entry name" value="HATPase_Hsp90-like"/>
    <property type="match status" value="1"/>
</dbReference>
<dbReference type="SUPFAM" id="SSF54211">
    <property type="entry name" value="Ribosomal protein S5 domain 2-like"/>
    <property type="match status" value="1"/>
</dbReference>
<dbReference type="Gene3D" id="3.30.230.80">
    <property type="match status" value="1"/>
</dbReference>
<name>A0A0J1FNV2_9FIRM</name>
<dbReference type="PIRSF" id="PIRSF002583">
    <property type="entry name" value="Hsp90"/>
    <property type="match status" value="1"/>
</dbReference>
<dbReference type="GO" id="GO:0005524">
    <property type="term" value="F:ATP binding"/>
    <property type="evidence" value="ECO:0007669"/>
    <property type="project" value="UniProtKB-UniRule"/>
</dbReference>
<dbReference type="GO" id="GO:0016887">
    <property type="term" value="F:ATP hydrolysis activity"/>
    <property type="evidence" value="ECO:0007669"/>
    <property type="project" value="InterPro"/>
</dbReference>
<dbReference type="PATRIC" id="fig|476652.3.peg.2854"/>
<feature type="binding site" evidence="9">
    <location>
        <position position="35"/>
    </location>
    <ligand>
        <name>ATP</name>
        <dbReference type="ChEBI" id="CHEBI:30616"/>
    </ligand>
</feature>
<dbReference type="InterPro" id="IPR001404">
    <property type="entry name" value="Hsp90_fam"/>
</dbReference>
<keyword evidence="5 8" id="KW-0067">ATP-binding</keyword>
<dbReference type="EMBL" id="LDZY01000009">
    <property type="protein sequence ID" value="KLU65174.1"/>
    <property type="molecule type" value="Genomic_DNA"/>
</dbReference>
<dbReference type="PRINTS" id="PR00775">
    <property type="entry name" value="HEATSHOCK90"/>
</dbReference>
<dbReference type="GO" id="GO:0005737">
    <property type="term" value="C:cytoplasm"/>
    <property type="evidence" value="ECO:0007669"/>
    <property type="project" value="UniProtKB-SubCell"/>
</dbReference>
<dbReference type="Pfam" id="PF13589">
    <property type="entry name" value="HATPase_c_3"/>
    <property type="match status" value="1"/>
</dbReference>
<keyword evidence="3 8" id="KW-0963">Cytoplasm</keyword>
<evidence type="ECO:0000256" key="4">
    <source>
        <dbReference type="ARBA" id="ARBA00022741"/>
    </source>
</evidence>
<keyword evidence="4 8" id="KW-0547">Nucleotide-binding</keyword>
<evidence type="ECO:0000256" key="7">
    <source>
        <dbReference type="ARBA" id="ARBA00023186"/>
    </source>
</evidence>
<reference evidence="10 11" key="1">
    <citation type="submission" date="2015-06" db="EMBL/GenBank/DDBJ databases">
        <title>Draft genome of the moderately acidophilic sulfate reducer Candidatus Desulfosporosinus acididurans strain M1.</title>
        <authorList>
            <person name="Poehlein A."/>
            <person name="Petzsch P."/>
            <person name="Johnson B.D."/>
            <person name="Schloemann M."/>
            <person name="Daniel R."/>
            <person name="Muehling M."/>
        </authorList>
    </citation>
    <scope>NUCLEOTIDE SEQUENCE [LARGE SCALE GENOMIC DNA]</scope>
    <source>
        <strain evidence="10 11">M1</strain>
    </source>
</reference>
<dbReference type="FunFam" id="3.30.565.10:FF:000009">
    <property type="entry name" value="Molecular chaperone HtpG"/>
    <property type="match status" value="1"/>
</dbReference>
<evidence type="ECO:0000256" key="2">
    <source>
        <dbReference type="ARBA" id="ARBA00008239"/>
    </source>
</evidence>
<evidence type="ECO:0000313" key="11">
    <source>
        <dbReference type="Proteomes" id="UP000036356"/>
    </source>
</evidence>
<dbReference type="InterPro" id="IPR020568">
    <property type="entry name" value="Ribosomal_Su5_D2-typ_SF"/>
</dbReference>
<keyword evidence="11" id="KW-1185">Reference proteome</keyword>
<dbReference type="SUPFAM" id="SSF110942">
    <property type="entry name" value="HSP90 C-terminal domain"/>
    <property type="match status" value="1"/>
</dbReference>
<feature type="binding site" evidence="9">
    <location>
        <position position="325"/>
    </location>
    <ligand>
        <name>ATP</name>
        <dbReference type="ChEBI" id="CHEBI:30616"/>
    </ligand>
</feature>
<dbReference type="PANTHER" id="PTHR11528">
    <property type="entry name" value="HEAT SHOCK PROTEIN 90 FAMILY MEMBER"/>
    <property type="match status" value="1"/>
</dbReference>
<comment type="similarity">
    <text evidence="2 8">Belongs to the heat shock protein 90 family.</text>
</comment>
<dbReference type="Gene3D" id="1.20.120.790">
    <property type="entry name" value="Heat shock protein 90, C-terminal domain"/>
    <property type="match status" value="1"/>
</dbReference>
<feature type="region of interest" description="C" evidence="8">
    <location>
        <begin position="539"/>
        <end position="616"/>
    </location>
</feature>
<comment type="caution">
    <text evidence="10">The sequence shown here is derived from an EMBL/GenBank/DDBJ whole genome shotgun (WGS) entry which is preliminary data.</text>
</comment>
<dbReference type="InterPro" id="IPR036890">
    <property type="entry name" value="HATPase_C_sf"/>
</dbReference>
<sequence length="616" mass="70029">MSTTVETKEFQTEIRQLLDIVIHSLYTEREIFLRELISNSADAMEKLRYTQLTGQDVYQKDLPLEINIDTSEEAHTLTITDNGVGLTREELAENLGTIAHSGSKEFIKHLSEKGNQKDLNLIGQFGVGFYSAFMVAERVTIYTRTFLPEGESLIWESDGTGSYTIKPGDDYQRGTKMVLHLKEDAYDFAKVETIQRIIKQYSSFVPYPVTVNGQKVNTVDALWTKNKSEISDDQYNEFYKFIANAHDEPLYRLHFSSDAPLNINTLLFVPQENFEQFGFGRMEPGVNLYCKKVLIQEKSTAILPEWLRFLRGVIDSEELPLNISRETMQDSALVGKLNKVVTTRFIKFLEGQITSEPEKYKTFWEKFNLFIKEGAANDFTHRNDLLKLLQFESSNTQVGELITLSQYVSRMKEGQTAIYYVNGPSRETIETGPYLEIFRDKGLEVIYTYAAIDDYIFGTIGEFEGKRLVSADEANLDLIDKEPKDRSEEALPEEQVAALTAWLKEVLGAKVTDVRESKRLIDSPAVVLSPYGTNSMQRMMQLMNKDFDSVGPSVLEINAAHPMIKQLDTARINEDSFAKVAAEQIFENAQIAAGLILDPRGMVNRLNQIIERALAK</sequence>
<dbReference type="STRING" id="476652.DEAC_c27260"/>
<evidence type="ECO:0000256" key="3">
    <source>
        <dbReference type="ARBA" id="ARBA00022490"/>
    </source>
</evidence>
<evidence type="ECO:0000256" key="6">
    <source>
        <dbReference type="ARBA" id="ARBA00023016"/>
    </source>
</evidence>
<evidence type="ECO:0000256" key="8">
    <source>
        <dbReference type="HAMAP-Rule" id="MF_00505"/>
    </source>
</evidence>
<evidence type="ECO:0000313" key="10">
    <source>
        <dbReference type="EMBL" id="KLU65174.1"/>
    </source>
</evidence>
<dbReference type="Pfam" id="PF00183">
    <property type="entry name" value="HSP90"/>
    <property type="match status" value="1"/>
</dbReference>
<feature type="binding site" evidence="9">
    <location>
        <position position="81"/>
    </location>
    <ligand>
        <name>ATP</name>
        <dbReference type="ChEBI" id="CHEBI:30616"/>
    </ligand>
</feature>
<dbReference type="Gene3D" id="3.30.565.10">
    <property type="entry name" value="Histidine kinase-like ATPase, C-terminal domain"/>
    <property type="match status" value="1"/>
</dbReference>
<comment type="function">
    <text evidence="8">Molecular chaperone. Has ATPase activity.</text>
</comment>
<dbReference type="FunFam" id="3.30.230.80:FF:000004">
    <property type="entry name" value="Heat shock protein 75 kDa"/>
    <property type="match status" value="1"/>
</dbReference>
<dbReference type="GO" id="GO:0140662">
    <property type="term" value="F:ATP-dependent protein folding chaperone"/>
    <property type="evidence" value="ECO:0007669"/>
    <property type="project" value="InterPro"/>
</dbReference>
<evidence type="ECO:0000256" key="9">
    <source>
        <dbReference type="PIRSR" id="PIRSR002583-1"/>
    </source>
</evidence>
<dbReference type="GO" id="GO:0051082">
    <property type="term" value="F:unfolded protein binding"/>
    <property type="evidence" value="ECO:0007669"/>
    <property type="project" value="UniProtKB-UniRule"/>
</dbReference>
<feature type="region of interest" description="A; substrate-binding" evidence="8">
    <location>
        <begin position="1"/>
        <end position="325"/>
    </location>
</feature>
<comment type="subcellular location">
    <subcellularLocation>
        <location evidence="1 8">Cytoplasm</location>
    </subcellularLocation>
</comment>
<keyword evidence="7 8" id="KW-0143">Chaperone</keyword>
<feature type="binding site" evidence="9">
    <location>
        <begin position="101"/>
        <end position="102"/>
    </location>
    <ligand>
        <name>ATP</name>
        <dbReference type="ChEBI" id="CHEBI:30616"/>
    </ligand>
</feature>
<keyword evidence="6 8" id="KW-0346">Stress response</keyword>
<dbReference type="Gene3D" id="3.40.50.11260">
    <property type="match status" value="1"/>
</dbReference>
<protein>
    <recommendedName>
        <fullName evidence="8">Chaperone protein HtpG</fullName>
    </recommendedName>
    <alternativeName>
        <fullName evidence="8">Heat shock protein HtpG</fullName>
    </alternativeName>
    <alternativeName>
        <fullName evidence="8">High temperature protein G</fullName>
    </alternativeName>
</protein>
<feature type="binding site" evidence="9">
    <location>
        <position position="175"/>
    </location>
    <ligand>
        <name>ATP</name>
        <dbReference type="ChEBI" id="CHEBI:30616"/>
    </ligand>
</feature>
<feature type="binding site" evidence="9">
    <location>
        <position position="94"/>
    </location>
    <ligand>
        <name>ATP</name>
        <dbReference type="ChEBI" id="CHEBI:30616"/>
    </ligand>
</feature>
<evidence type="ECO:0000256" key="5">
    <source>
        <dbReference type="ARBA" id="ARBA00022840"/>
    </source>
</evidence>
<comment type="subunit">
    <text evidence="8">Homodimer.</text>
</comment>
<dbReference type="AlphaFoldDB" id="A0A0J1FNV2"/>
<evidence type="ECO:0000256" key="1">
    <source>
        <dbReference type="ARBA" id="ARBA00004496"/>
    </source>
</evidence>
<gene>
    <name evidence="8 10" type="primary">htpG</name>
    <name evidence="10" type="ORF">DEAC_c27260</name>
</gene>
<dbReference type="NCBIfam" id="NF003555">
    <property type="entry name" value="PRK05218.1"/>
    <property type="match status" value="1"/>
</dbReference>
<organism evidence="10 11">
    <name type="scientific">Desulfosporosinus acididurans</name>
    <dbReference type="NCBI Taxonomy" id="476652"/>
    <lineage>
        <taxon>Bacteria</taxon>
        <taxon>Bacillati</taxon>
        <taxon>Bacillota</taxon>
        <taxon>Clostridia</taxon>
        <taxon>Eubacteriales</taxon>
        <taxon>Desulfitobacteriaceae</taxon>
        <taxon>Desulfosporosinus</taxon>
    </lineage>
</organism>
<comment type="caution">
    <text evidence="8">Lacks conserved residue(s) required for the propagation of feature annotation.</text>
</comment>
<feature type="binding site" evidence="9">
    <location>
        <begin position="124"/>
        <end position="129"/>
    </location>
    <ligand>
        <name>ATP</name>
        <dbReference type="ChEBI" id="CHEBI:30616"/>
    </ligand>
</feature>
<dbReference type="InterPro" id="IPR020575">
    <property type="entry name" value="Hsp90_N"/>
</dbReference>
<accession>A0A0J1FNV2</accession>
<dbReference type="SUPFAM" id="SSF55874">
    <property type="entry name" value="ATPase domain of HSP90 chaperone/DNA topoisomerase II/histidine kinase"/>
    <property type="match status" value="1"/>
</dbReference>
<dbReference type="Proteomes" id="UP000036356">
    <property type="component" value="Unassembled WGS sequence"/>
</dbReference>